<proteinExistence type="predicted"/>
<dbReference type="InterPro" id="IPR048278">
    <property type="entry name" value="PFN"/>
</dbReference>
<evidence type="ECO:0008006" key="3">
    <source>
        <dbReference type="Google" id="ProtNLM"/>
    </source>
</evidence>
<organism evidence="1 2">
    <name type="scientific">Polarella glacialis</name>
    <name type="common">Dinoflagellate</name>
    <dbReference type="NCBI Taxonomy" id="89957"/>
    <lineage>
        <taxon>Eukaryota</taxon>
        <taxon>Sar</taxon>
        <taxon>Alveolata</taxon>
        <taxon>Dinophyceae</taxon>
        <taxon>Suessiales</taxon>
        <taxon>Suessiaceae</taxon>
        <taxon>Polarella</taxon>
    </lineage>
</organism>
<dbReference type="AlphaFoldDB" id="A0A813FUP5"/>
<dbReference type="OrthoDB" id="421374at2759"/>
<dbReference type="EMBL" id="CAJNNV010025886">
    <property type="protein sequence ID" value="CAE8616495.1"/>
    <property type="molecule type" value="Genomic_DNA"/>
</dbReference>
<reference evidence="1" key="1">
    <citation type="submission" date="2021-02" db="EMBL/GenBank/DDBJ databases">
        <authorList>
            <person name="Dougan E. K."/>
            <person name="Rhodes N."/>
            <person name="Thang M."/>
            <person name="Chan C."/>
        </authorList>
    </citation>
    <scope>NUCLEOTIDE SEQUENCE</scope>
</reference>
<dbReference type="InterPro" id="IPR036140">
    <property type="entry name" value="PFN_sf"/>
</dbReference>
<dbReference type="Gene3D" id="3.30.450.30">
    <property type="entry name" value="Dynein light chain 2a, cytoplasmic"/>
    <property type="match status" value="1"/>
</dbReference>
<evidence type="ECO:0000313" key="1">
    <source>
        <dbReference type="EMBL" id="CAE8616495.1"/>
    </source>
</evidence>
<protein>
    <recommendedName>
        <fullName evidence="3">Profilin</fullName>
    </recommendedName>
</protein>
<evidence type="ECO:0000313" key="2">
    <source>
        <dbReference type="Proteomes" id="UP000654075"/>
    </source>
</evidence>
<dbReference type="SUPFAM" id="SSF55770">
    <property type="entry name" value="Profilin (actin-binding protein)"/>
    <property type="match status" value="1"/>
</dbReference>
<comment type="caution">
    <text evidence="1">The sequence shown here is derived from an EMBL/GenBank/DDBJ whole genome shotgun (WGS) entry which is preliminary data.</text>
</comment>
<dbReference type="GO" id="GO:0003779">
    <property type="term" value="F:actin binding"/>
    <property type="evidence" value="ECO:0007669"/>
    <property type="project" value="InterPro"/>
</dbReference>
<dbReference type="Pfam" id="PF00235">
    <property type="entry name" value="Profilin"/>
    <property type="match status" value="1"/>
</dbReference>
<accession>A0A813FUP5</accession>
<name>A0A813FUP5_POLGL</name>
<gene>
    <name evidence="1" type="ORF">PGLA1383_LOCUS34180</name>
</gene>
<sequence length="168" mass="18229">MAEEEAPCWDNTIEEWCITEGHASAAGLAQKEDGAFYAAAPQAGEAGWGMIFSEDHEQLVMQEDMSEKTMLVNEAKCLKALVDTGKCLPEGLWFGGEKFKVVQKDLAVEEGDQTIGWIFASRPKQGVHIILTTAQILVVFFDESKGQTSGNSKKVALAFGGYLAGMGY</sequence>
<keyword evidence="2" id="KW-1185">Reference proteome</keyword>
<dbReference type="Proteomes" id="UP000654075">
    <property type="component" value="Unassembled WGS sequence"/>
</dbReference>